<dbReference type="WBParaSite" id="jg8791">
    <property type="protein sequence ID" value="jg8791"/>
    <property type="gene ID" value="jg8791"/>
</dbReference>
<evidence type="ECO:0000313" key="3">
    <source>
        <dbReference type="WBParaSite" id="jg8791"/>
    </source>
</evidence>
<proteinExistence type="predicted"/>
<dbReference type="Proteomes" id="UP000887574">
    <property type="component" value="Unplaced"/>
</dbReference>
<dbReference type="AlphaFoldDB" id="A0A915ETG8"/>
<evidence type="ECO:0000256" key="1">
    <source>
        <dbReference type="SAM" id="Phobius"/>
    </source>
</evidence>
<accession>A0A915ETG8</accession>
<keyword evidence="1" id="KW-0472">Membrane</keyword>
<keyword evidence="1" id="KW-1133">Transmembrane helix</keyword>
<evidence type="ECO:0000313" key="2">
    <source>
        <dbReference type="Proteomes" id="UP000887574"/>
    </source>
</evidence>
<sequence length="115" mass="12963">MPSSSFTLVMWTSICWVLACVLMVNSQMTFSDGWGKRSVMLKEVHHRSAGPEATFTENGESQIEADKAIVNAALDVCHTAYSQSLVQLHQQIMTMYESYQKCQDRAVLSRSNLRN</sequence>
<reference evidence="3" key="1">
    <citation type="submission" date="2022-11" db="UniProtKB">
        <authorList>
            <consortium name="WormBaseParasite"/>
        </authorList>
    </citation>
    <scope>IDENTIFICATION</scope>
</reference>
<protein>
    <submittedName>
        <fullName evidence="3">Uncharacterized protein</fullName>
    </submittedName>
</protein>
<feature type="transmembrane region" description="Helical" evidence="1">
    <location>
        <begin position="6"/>
        <end position="24"/>
    </location>
</feature>
<keyword evidence="1" id="KW-0812">Transmembrane</keyword>
<name>A0A915ETG8_9BILA</name>
<organism evidence="2 3">
    <name type="scientific">Ditylenchus dipsaci</name>
    <dbReference type="NCBI Taxonomy" id="166011"/>
    <lineage>
        <taxon>Eukaryota</taxon>
        <taxon>Metazoa</taxon>
        <taxon>Ecdysozoa</taxon>
        <taxon>Nematoda</taxon>
        <taxon>Chromadorea</taxon>
        <taxon>Rhabditida</taxon>
        <taxon>Tylenchina</taxon>
        <taxon>Tylenchomorpha</taxon>
        <taxon>Sphaerularioidea</taxon>
        <taxon>Anguinidae</taxon>
        <taxon>Anguininae</taxon>
        <taxon>Ditylenchus</taxon>
    </lineage>
</organism>
<keyword evidence="2" id="KW-1185">Reference proteome</keyword>